<gene>
    <name evidence="3" type="ORF">BESB_052510</name>
</gene>
<dbReference type="EMBL" id="NWUJ01000004">
    <property type="protein sequence ID" value="PFH35600.1"/>
    <property type="molecule type" value="Genomic_DNA"/>
</dbReference>
<keyword evidence="2" id="KW-0472">Membrane</keyword>
<feature type="transmembrane region" description="Helical" evidence="2">
    <location>
        <begin position="243"/>
        <end position="266"/>
    </location>
</feature>
<accession>A0A2A9MJM3</accession>
<keyword evidence="2" id="KW-1133">Transmembrane helix</keyword>
<organism evidence="3 4">
    <name type="scientific">Besnoitia besnoiti</name>
    <name type="common">Apicomplexan protozoan</name>
    <dbReference type="NCBI Taxonomy" id="94643"/>
    <lineage>
        <taxon>Eukaryota</taxon>
        <taxon>Sar</taxon>
        <taxon>Alveolata</taxon>
        <taxon>Apicomplexa</taxon>
        <taxon>Conoidasida</taxon>
        <taxon>Coccidia</taxon>
        <taxon>Eucoccidiorida</taxon>
        <taxon>Eimeriorina</taxon>
        <taxon>Sarcocystidae</taxon>
        <taxon>Besnoitia</taxon>
    </lineage>
</organism>
<feature type="transmembrane region" description="Helical" evidence="2">
    <location>
        <begin position="174"/>
        <end position="191"/>
    </location>
</feature>
<evidence type="ECO:0000256" key="1">
    <source>
        <dbReference type="SAM" id="MobiDB-lite"/>
    </source>
</evidence>
<feature type="transmembrane region" description="Helical" evidence="2">
    <location>
        <begin position="141"/>
        <end position="162"/>
    </location>
</feature>
<feature type="region of interest" description="Disordered" evidence="1">
    <location>
        <begin position="13"/>
        <end position="43"/>
    </location>
</feature>
<reference evidence="3 4" key="1">
    <citation type="submission" date="2017-09" db="EMBL/GenBank/DDBJ databases">
        <title>Genome sequencing of Besnoitia besnoiti strain Bb-Ger1.</title>
        <authorList>
            <person name="Schares G."/>
            <person name="Venepally P."/>
            <person name="Lorenzi H.A."/>
        </authorList>
    </citation>
    <scope>NUCLEOTIDE SEQUENCE [LARGE SCALE GENOMIC DNA]</scope>
    <source>
        <strain evidence="3 4">Bb-Ger1</strain>
    </source>
</reference>
<dbReference type="OrthoDB" id="329161at2759"/>
<dbReference type="GeneID" id="40310180"/>
<evidence type="ECO:0000256" key="2">
    <source>
        <dbReference type="SAM" id="Phobius"/>
    </source>
</evidence>
<dbReference type="VEuPathDB" id="ToxoDB:BESB_052510"/>
<proteinExistence type="predicted"/>
<feature type="transmembrane region" description="Helical" evidence="2">
    <location>
        <begin position="1084"/>
        <end position="1116"/>
    </location>
</feature>
<feature type="transmembrane region" description="Helical" evidence="2">
    <location>
        <begin position="1167"/>
        <end position="1187"/>
    </location>
</feature>
<feature type="compositionally biased region" description="Polar residues" evidence="1">
    <location>
        <begin position="684"/>
        <end position="703"/>
    </location>
</feature>
<feature type="transmembrane region" description="Helical" evidence="2">
    <location>
        <begin position="1010"/>
        <end position="1030"/>
    </location>
</feature>
<evidence type="ECO:0008006" key="5">
    <source>
        <dbReference type="Google" id="ProtNLM"/>
    </source>
</evidence>
<feature type="transmembrane region" description="Helical" evidence="2">
    <location>
        <begin position="211"/>
        <end position="231"/>
    </location>
</feature>
<feature type="transmembrane region" description="Helical" evidence="2">
    <location>
        <begin position="1128"/>
        <end position="1147"/>
    </location>
</feature>
<keyword evidence="2" id="KW-0812">Transmembrane</keyword>
<sequence length="1605" mass="176799">MELKRNPWLRWAWPNSGRKPSPCAPSGTGVAKDSSTGDSRGRLKEVEQYEQSSPGRQRWDVEAAGVISCFRRCAANLQKTWWPRLNRGVRIGAITTLSLHLSVCKTLPLIGGMPGQGWCINTYSLASTSLPEQSGAVFSCFWVWVFTLACIAIMTFILFPVLTFGASLGRSMCLLLFLLIISWLSIIRLPMTYRVAPFVTHVNTHSMTGFAYVYLPYTTAAVILAQQYRAFDTDLHTGLKFIASYNAGVLAASLLGWALFTLQVALPPWSSQRHNVRVALSGIMLDVRDNLVNVATFFRELRRRLLMKDPRDLEMNYKKLKEASQTLQQSCQSMYRAIGLQTDLRVAVVGSSTEPYFMYPGPGVFLFPFFARCLEVLIHNCMAIITLSRNICIISQNLVRVRVGANDAIAEILQRIEPLLNTTVRAYSLCATLLLVRPSTVKRAAFREKVRQGLEQLDQIDDLVGDSFSLFRSPSMQLPTRQLTVGDDVSVCLRRLVSRASIGSNASAVSDQSGVFSSFSFVAPDASVEYPSFIAGFTGSYCPRPAGGHTAGDLHVPRIADYRAAYAHPCSLFQLEPPPYARQEASSQAIASSISIGPADRDRVVGSRQQKTTVSPGGSCVPSHSFCCQPASVGGVHTNNVAAPIEDGTKLRPPGGSIGVTQSANAAACSDQEMARDVNTRSYQTLQTSSVTPCQKGSSQSRSRPFENGVVSVPVDGEMQNPFDGTAAVTGVNPFSCRDTGNASEFAGVPRRGSGTVQADADEVRSPSPIRAASASSRSDSLEAEPSSFRSPSSIDVDAVLNDIWSRSSSTDDFSEFVGQPGASPVPPLHSERERQGPGSKLRNETAVPNAVARDGEQNMDAAGGVAGWPWLGDSHQWNPSRPTKNHCNLKDPNVLLGATGQKTSGTVSQSVGLGAATEEMRQEMRLSKLIVSLYQICAMDTQELCSTVRGACIAVLTPSWPGARQNLRMMTLSLAMVFVQLYVGLRNLLRPDNWKWRGKDAFYRDVEVVHNIRLIGGLGILFGFCLFYGKHIDHFLGGLTVAHGPQTAKQWVILGFLCAHSFTYEGTTQKGFKRAVGTLMGGLVVEVVLVATTSYFAVLAFVFVSIAAAVFVFASPTDPASEYDREFGYIGQVFIWTVTFVLDVIWTYEGTLPQAKLRDTVVRSRIFGNLVGIFFSMVIGFVPPVFSAEVAARTYCATLLKTCRRCIVLINAAFLSLTRTSNSRESGSAGQVVVGCRSPYLQSTEASSFSTPTSPITAPSRTLQWARLLRFGCPGKRLSKHEWHRRRREKRKGPPEFHDYILQAEELLRHRTTRLLVVARMLYDEGASSPHSPFWRVEPDMGEVMNKIEYLIMSVVDTVDSLCHLAVTADPDLALFLYGGPIEGHASSLNVIQQDRRNLELLLRCRSGNALQLNLFRMVKAQSTCFALLAKEITAAVLKVVDRIIAWEPFRVRVAMPRKYLVAAQAYARARFRVERYNSRIYECLTLCGKELSEAGTFRMDEWKAAIFSVLLIVEKCDNRIYFMDDLHRFIAASATKTIYRKHDPENIRELVVATSCFESLSSLRSTSMLHHHTVIGSRRPSQGRVSRVDSHGQLEEVPLVADE</sequence>
<dbReference type="RefSeq" id="XP_029219609.1">
    <property type="nucleotide sequence ID" value="XM_029363686.1"/>
</dbReference>
<feature type="compositionally biased region" description="Low complexity" evidence="1">
    <location>
        <begin position="766"/>
        <end position="779"/>
    </location>
</feature>
<evidence type="ECO:0000313" key="4">
    <source>
        <dbReference type="Proteomes" id="UP000224006"/>
    </source>
</evidence>
<keyword evidence="4" id="KW-1185">Reference proteome</keyword>
<evidence type="ECO:0000313" key="3">
    <source>
        <dbReference type="EMBL" id="PFH35600.1"/>
    </source>
</evidence>
<feature type="region of interest" description="Disordered" evidence="1">
    <location>
        <begin position="810"/>
        <end position="843"/>
    </location>
</feature>
<dbReference type="Proteomes" id="UP000224006">
    <property type="component" value="Chromosome IV"/>
</dbReference>
<comment type="caution">
    <text evidence="3">The sequence shown here is derived from an EMBL/GenBank/DDBJ whole genome shotgun (WGS) entry which is preliminary data.</text>
</comment>
<dbReference type="KEGG" id="bbes:BESB_052510"/>
<feature type="transmembrane region" description="Helical" evidence="2">
    <location>
        <begin position="970"/>
        <end position="990"/>
    </location>
</feature>
<protein>
    <recommendedName>
        <fullName evidence="5">Fusaric acid resistance-like protein</fullName>
    </recommendedName>
</protein>
<feature type="region of interest" description="Disordered" evidence="1">
    <location>
        <begin position="684"/>
        <end position="727"/>
    </location>
</feature>
<feature type="region of interest" description="Disordered" evidence="1">
    <location>
        <begin position="743"/>
        <end position="793"/>
    </location>
</feature>
<name>A0A2A9MJM3_BESBE</name>